<dbReference type="Proteomes" id="UP000276407">
    <property type="component" value="Chromosome 1"/>
</dbReference>
<dbReference type="KEGG" id="lkm:EFP84_14435"/>
<dbReference type="Pfam" id="PF02515">
    <property type="entry name" value="CoA_transf_3"/>
    <property type="match status" value="2"/>
</dbReference>
<dbReference type="GO" id="GO:0003824">
    <property type="term" value="F:catalytic activity"/>
    <property type="evidence" value="ECO:0007669"/>
    <property type="project" value="InterPro"/>
</dbReference>
<dbReference type="PANTHER" id="PTHR48228:SF4">
    <property type="entry name" value="BLR3030 PROTEIN"/>
    <property type="match status" value="1"/>
</dbReference>
<dbReference type="InterPro" id="IPR050509">
    <property type="entry name" value="CoA-transferase_III"/>
</dbReference>
<dbReference type="AlphaFoldDB" id="A0AAD0XR91"/>
<reference evidence="1 2" key="1">
    <citation type="submission" date="2018-11" db="EMBL/GenBank/DDBJ databases">
        <title>Complete genome sequence of Leptospira kmetyi isolate LS 001/16 from soil sample associated with a leptospirosis patient in Kelantan.</title>
        <authorList>
            <person name="Muhammad Yusoff F."/>
            <person name="Muhammad Yusoff S."/>
            <person name="Ahmad M.N."/>
            <person name="Yusof N.Y."/>
            <person name="Aziah I."/>
        </authorList>
    </citation>
    <scope>NUCLEOTIDE SEQUENCE [LARGE SCALE GENOMIC DNA]</scope>
    <source>
        <strain evidence="1 2">LS 001/16</strain>
    </source>
</reference>
<evidence type="ECO:0008006" key="3">
    <source>
        <dbReference type="Google" id="ProtNLM"/>
    </source>
</evidence>
<dbReference type="InterPro" id="IPR023606">
    <property type="entry name" value="CoA-Trfase_III_dom_1_sf"/>
</dbReference>
<dbReference type="SUPFAM" id="SSF89796">
    <property type="entry name" value="CoA-transferase family III (CaiB/BaiF)"/>
    <property type="match status" value="2"/>
</dbReference>
<proteinExistence type="predicted"/>
<dbReference type="PANTHER" id="PTHR48228">
    <property type="entry name" value="SUCCINYL-COA--D-CITRAMALATE COA-TRANSFERASE"/>
    <property type="match status" value="1"/>
</dbReference>
<dbReference type="InterPro" id="IPR003673">
    <property type="entry name" value="CoA-Trfase_fam_III"/>
</dbReference>
<accession>A0AAD0XR91</accession>
<dbReference type="Gene3D" id="3.40.50.10540">
    <property type="entry name" value="Crotonobetainyl-coa:carnitine coa-transferase, domain 1"/>
    <property type="match status" value="2"/>
</dbReference>
<evidence type="ECO:0000313" key="2">
    <source>
        <dbReference type="Proteomes" id="UP000276407"/>
    </source>
</evidence>
<name>A0AAD0XR91_9LEPT</name>
<dbReference type="EMBL" id="CP033614">
    <property type="protein sequence ID" value="AYV56576.1"/>
    <property type="molecule type" value="Genomic_DNA"/>
</dbReference>
<gene>
    <name evidence="1" type="ORF">EFP84_14435</name>
</gene>
<organism evidence="1 2">
    <name type="scientific">Leptospira kmetyi</name>
    <dbReference type="NCBI Taxonomy" id="408139"/>
    <lineage>
        <taxon>Bacteria</taxon>
        <taxon>Pseudomonadati</taxon>
        <taxon>Spirochaetota</taxon>
        <taxon>Spirochaetia</taxon>
        <taxon>Leptospirales</taxon>
        <taxon>Leptospiraceae</taxon>
        <taxon>Leptospira</taxon>
    </lineage>
</organism>
<dbReference type="RefSeq" id="WP_123179894.1">
    <property type="nucleotide sequence ID" value="NZ_CP033614.1"/>
</dbReference>
<dbReference type="InterPro" id="IPR044855">
    <property type="entry name" value="CoA-Trfase_III_dom3_sf"/>
</dbReference>
<evidence type="ECO:0000313" key="1">
    <source>
        <dbReference type="EMBL" id="AYV56576.1"/>
    </source>
</evidence>
<sequence length="841" mass="93562">MDHFSQPFKGLRVLEFGNYLSAPILGMLLGDQGADVIRIGSPEGKGIQGSIEQILHRNKRIYKVDLRESTESEKIKNLFRSADIVIENFRPGTMEKFGLDFKSMQKENPKLIYLSMPGFSSSDENSDLPGWEGAIASLAGLYTETNMMRSLLHADPIYTGLPLASVYAAVHGAIAISAVLLKREKTKLGEWIEVPLLSALMSAMGSTVLHLKKQPARYDIPPIPRVLSRLVIPLLRRRIKGKSVEAKEAIYDKASNLLPPFMRSYNCSDGKKLYLFAMDHRKMPIKLLNNLSVLEKLEQEGLVRTHPYTSGRNDRNLLDVGTLGRKWKSRIQKVLSEEFAKRPAYFWENRLNEIGIPCAVQRRAEEWFALEELRQASLTIQSKEGIVQPGPSIWFSQIPVSEIKVEPPVIESIQPIWKERNVSKDFDIGTTVNGNSLPLSGIRVLDLSTMVAGPSAGRTLSEYGADVIKVDATEPHLGPRMTCWYGIELNQGKRSILIDLSSASGKEAFRKLVAKADVVVNNMRPRAAQSLGVDFESLRAIHPKIVCLNLTAFDGPTRGPWFDRPGYDPVLQAASGIMTRYGSLEKPELHAIASCIDYLTGYLGAFGVINALRIRNEQKSAVEVKTSLAQSANLAQIVYSLGGKNYFGTEVSGQLSKGESAIQRLYKAKDGWLFFGLGENKLKNLFVALQSDSVPNIDSDLSPAGPLAKSLERVFSKMNLKEAFHWAKSLDGIAIKAKSLSELRANPKSRQSVNEIFASKKIPSYFPIVEEKHSSGTSVLSVPPLYARFFHFSLRLPFASRKPGSDTRAILSEAGVSPEEFWLLLKLDVVKTEWSRRYLPK</sequence>
<protein>
    <recommendedName>
        <fullName evidence="3">CoA transferase</fullName>
    </recommendedName>
</protein>
<dbReference type="Gene3D" id="3.30.1540.10">
    <property type="entry name" value="formyl-coa transferase, domain 3"/>
    <property type="match status" value="1"/>
</dbReference>